<evidence type="ECO:0000256" key="2">
    <source>
        <dbReference type="ARBA" id="ARBA00008807"/>
    </source>
</evidence>
<comment type="subcellular location">
    <subcellularLocation>
        <location evidence="1">Membrane</location>
        <topology evidence="1">Multi-pass membrane protein</topology>
    </subcellularLocation>
</comment>
<dbReference type="EMBL" id="MU005603">
    <property type="protein sequence ID" value="KAF2679401.1"/>
    <property type="molecule type" value="Genomic_DNA"/>
</dbReference>
<feature type="transmembrane region" description="Helical" evidence="9">
    <location>
        <begin position="110"/>
        <end position="130"/>
    </location>
</feature>
<evidence type="ECO:0000256" key="4">
    <source>
        <dbReference type="ARBA" id="ARBA00022692"/>
    </source>
</evidence>
<dbReference type="GO" id="GO:0016020">
    <property type="term" value="C:membrane"/>
    <property type="evidence" value="ECO:0007669"/>
    <property type="project" value="UniProtKB-SubCell"/>
</dbReference>
<feature type="transmembrane region" description="Helical" evidence="9">
    <location>
        <begin position="425"/>
        <end position="451"/>
    </location>
</feature>
<dbReference type="Proteomes" id="UP000799291">
    <property type="component" value="Unassembled WGS sequence"/>
</dbReference>
<evidence type="ECO:0000256" key="9">
    <source>
        <dbReference type="SAM" id="Phobius"/>
    </source>
</evidence>
<feature type="transmembrane region" description="Helical" evidence="9">
    <location>
        <begin position="358"/>
        <end position="384"/>
    </location>
</feature>
<protein>
    <submittedName>
        <fullName evidence="10">Small oligopeptide transporter</fullName>
    </submittedName>
</protein>
<feature type="transmembrane region" description="Helical" evidence="9">
    <location>
        <begin position="283"/>
        <end position="315"/>
    </location>
</feature>
<proteinExistence type="inferred from homology"/>
<organism evidence="10 11">
    <name type="scientific">Lentithecium fluviatile CBS 122367</name>
    <dbReference type="NCBI Taxonomy" id="1168545"/>
    <lineage>
        <taxon>Eukaryota</taxon>
        <taxon>Fungi</taxon>
        <taxon>Dikarya</taxon>
        <taxon>Ascomycota</taxon>
        <taxon>Pezizomycotina</taxon>
        <taxon>Dothideomycetes</taxon>
        <taxon>Pleosporomycetidae</taxon>
        <taxon>Pleosporales</taxon>
        <taxon>Massarineae</taxon>
        <taxon>Lentitheciaceae</taxon>
        <taxon>Lentithecium</taxon>
    </lineage>
</organism>
<reference evidence="10" key="1">
    <citation type="journal article" date="2020" name="Stud. Mycol.">
        <title>101 Dothideomycetes genomes: a test case for predicting lifestyles and emergence of pathogens.</title>
        <authorList>
            <person name="Haridas S."/>
            <person name="Albert R."/>
            <person name="Binder M."/>
            <person name="Bloem J."/>
            <person name="Labutti K."/>
            <person name="Salamov A."/>
            <person name="Andreopoulos B."/>
            <person name="Baker S."/>
            <person name="Barry K."/>
            <person name="Bills G."/>
            <person name="Bluhm B."/>
            <person name="Cannon C."/>
            <person name="Castanera R."/>
            <person name="Culley D."/>
            <person name="Daum C."/>
            <person name="Ezra D."/>
            <person name="Gonzalez J."/>
            <person name="Henrissat B."/>
            <person name="Kuo A."/>
            <person name="Liang C."/>
            <person name="Lipzen A."/>
            <person name="Lutzoni F."/>
            <person name="Magnuson J."/>
            <person name="Mondo S."/>
            <person name="Nolan M."/>
            <person name="Ohm R."/>
            <person name="Pangilinan J."/>
            <person name="Park H.-J."/>
            <person name="Ramirez L."/>
            <person name="Alfaro M."/>
            <person name="Sun H."/>
            <person name="Tritt A."/>
            <person name="Yoshinaga Y."/>
            <person name="Zwiers L.-H."/>
            <person name="Turgeon B."/>
            <person name="Goodwin S."/>
            <person name="Spatafora J."/>
            <person name="Crous P."/>
            <person name="Grigoriev I."/>
        </authorList>
    </citation>
    <scope>NUCLEOTIDE SEQUENCE</scope>
    <source>
        <strain evidence="10">CBS 122367</strain>
    </source>
</reference>
<evidence type="ECO:0000256" key="3">
    <source>
        <dbReference type="ARBA" id="ARBA00022448"/>
    </source>
</evidence>
<sequence length="802" mass="89702">MTDNKEKRESAASSVLTSTSTPLVALEKRLTTWDLNLPDDAWSSASSIDDKSSDTTSILKERLSTFSDIDRKDTEAVLHASEYDEKENSPYEEVRAAVPNYDEDLPCNTIRAWTLGLLLSFFGAAVNTLFSLRNPVIGIGVIVAQLIAYVLGNAWARFIPSTQRETFGVKWNLNPGPFNVKEHAIIVVMANVSFGTAYATDIILAQKIFYKQDFGIIFQLLLTITTSSVGYGIAGILRRYLVYPAAMIWPSNLVSVTLLHAMHEKEEDLDPTVFGGNMSRYKWFGVVFAAMYVYYWIPGFLAQFLSIFVFITWIFPQNPVVNQVFGGTSGLGLLPITFDWTIITGFTGNPMIPPWHAIANTLSGVFIFYILGSLSLHFGGVWYAKHLPMSDSTTYDNMGMTYNTTRVLTPQLTLDEQSYKEYSPLFLSTTFALTYGLSFATIASVVVYTYLNYRGLIVAQFKDSQSEKPDIHMKLMRKYKEAPEWWYGALFVLMFALSLVVVLAYPTEFEWWAFLIAIIFATCMALPIGIIQAITNLQIGLNVITEFIMGYMQPGKPLALMMFKTYGYITASSALGFVGDLKFGHYMKIPPRTMFAAQVVATTLSCFVQIAVLNFALGNIEGICELNQKQRFSCPGGRVFFSASIIWGLLAPQRMFSPGQIYSALLWFFPAGAGITIIIHYAGKKIKPFRFAMTPLIFGGGQGIPPASPLNFMTWGIVGWVFQKYVRTRHFRWWSRLNYLTAVGLDTGLAISTLTIFFVFTINKIEAPQWWGNTVISTTLDAQNAAIQSPIPEGQTFGPKVW</sequence>
<keyword evidence="7 9" id="KW-1133">Transmembrane helix</keyword>
<keyword evidence="5" id="KW-0571">Peptide transport</keyword>
<keyword evidence="11" id="KW-1185">Reference proteome</keyword>
<evidence type="ECO:0000256" key="6">
    <source>
        <dbReference type="ARBA" id="ARBA00022927"/>
    </source>
</evidence>
<dbReference type="Pfam" id="PF03169">
    <property type="entry name" value="OPT"/>
    <property type="match status" value="1"/>
</dbReference>
<feature type="transmembrane region" description="Helical" evidence="9">
    <location>
        <begin position="485"/>
        <end position="505"/>
    </location>
</feature>
<name>A0A6G1IN74_9PLEO</name>
<accession>A0A6G1IN74</accession>
<comment type="similarity">
    <text evidence="2">Belongs to the oligopeptide OPT transporter family.</text>
</comment>
<feature type="transmembrane region" description="Helical" evidence="9">
    <location>
        <begin position="216"/>
        <end position="234"/>
    </location>
</feature>
<dbReference type="NCBIfam" id="TIGR00728">
    <property type="entry name" value="OPT_sfam"/>
    <property type="match status" value="1"/>
</dbReference>
<dbReference type="AlphaFoldDB" id="A0A6G1IN74"/>
<evidence type="ECO:0000256" key="8">
    <source>
        <dbReference type="ARBA" id="ARBA00023136"/>
    </source>
</evidence>
<dbReference type="InterPro" id="IPR004813">
    <property type="entry name" value="OPT"/>
</dbReference>
<dbReference type="InterPro" id="IPR004648">
    <property type="entry name" value="Oligpept_transpt"/>
</dbReference>
<feature type="transmembrane region" description="Helical" evidence="9">
    <location>
        <begin position="558"/>
        <end position="579"/>
    </location>
</feature>
<dbReference type="PANTHER" id="PTHR22601">
    <property type="entry name" value="ISP4 LIKE PROTEIN"/>
    <property type="match status" value="1"/>
</dbReference>
<evidence type="ECO:0000256" key="5">
    <source>
        <dbReference type="ARBA" id="ARBA00022856"/>
    </source>
</evidence>
<feature type="transmembrane region" description="Helical" evidence="9">
    <location>
        <begin position="511"/>
        <end position="537"/>
    </location>
</feature>
<dbReference type="GO" id="GO:0015031">
    <property type="term" value="P:protein transport"/>
    <property type="evidence" value="ECO:0007669"/>
    <property type="project" value="UniProtKB-KW"/>
</dbReference>
<feature type="transmembrane region" description="Helical" evidence="9">
    <location>
        <begin position="737"/>
        <end position="760"/>
    </location>
</feature>
<evidence type="ECO:0000313" key="11">
    <source>
        <dbReference type="Proteomes" id="UP000799291"/>
    </source>
</evidence>
<feature type="transmembrane region" description="Helical" evidence="9">
    <location>
        <begin position="137"/>
        <end position="156"/>
    </location>
</feature>
<evidence type="ECO:0000256" key="7">
    <source>
        <dbReference type="ARBA" id="ARBA00022989"/>
    </source>
</evidence>
<dbReference type="GO" id="GO:0035673">
    <property type="term" value="F:oligopeptide transmembrane transporter activity"/>
    <property type="evidence" value="ECO:0007669"/>
    <property type="project" value="InterPro"/>
</dbReference>
<feature type="transmembrane region" description="Helical" evidence="9">
    <location>
        <begin position="662"/>
        <end position="683"/>
    </location>
</feature>
<feature type="transmembrane region" description="Helical" evidence="9">
    <location>
        <begin position="632"/>
        <end position="650"/>
    </location>
</feature>
<dbReference type="NCBIfam" id="TIGR00727">
    <property type="entry name" value="ISP4_OPT"/>
    <property type="match status" value="1"/>
</dbReference>
<evidence type="ECO:0000313" key="10">
    <source>
        <dbReference type="EMBL" id="KAF2679401.1"/>
    </source>
</evidence>
<dbReference type="OrthoDB" id="9986677at2759"/>
<feature type="transmembrane region" description="Helical" evidence="9">
    <location>
        <begin position="183"/>
        <end position="204"/>
    </location>
</feature>
<keyword evidence="4 9" id="KW-0812">Transmembrane</keyword>
<evidence type="ECO:0000256" key="1">
    <source>
        <dbReference type="ARBA" id="ARBA00004141"/>
    </source>
</evidence>
<feature type="transmembrane region" description="Helical" evidence="9">
    <location>
        <begin position="599"/>
        <end position="620"/>
    </location>
</feature>
<feature type="transmembrane region" description="Helical" evidence="9">
    <location>
        <begin position="327"/>
        <end position="346"/>
    </location>
</feature>
<keyword evidence="6" id="KW-0653">Protein transport</keyword>
<gene>
    <name evidence="10" type="ORF">K458DRAFT_435033</name>
</gene>
<keyword evidence="3" id="KW-0813">Transport</keyword>
<keyword evidence="8 9" id="KW-0472">Membrane</keyword>